<dbReference type="InterPro" id="IPR008927">
    <property type="entry name" value="6-PGluconate_DH-like_C_sf"/>
</dbReference>
<dbReference type="AlphaFoldDB" id="A0A545AS58"/>
<dbReference type="Proteomes" id="UP000317982">
    <property type="component" value="Unassembled WGS sequence"/>
</dbReference>
<evidence type="ECO:0000259" key="5">
    <source>
        <dbReference type="Pfam" id="PF02737"/>
    </source>
</evidence>
<name>A0A545AS58_9ACTN</name>
<dbReference type="InterPro" id="IPR006176">
    <property type="entry name" value="3-OHacyl-CoA_DH_NAD-bd"/>
</dbReference>
<feature type="domain" description="3-hydroxyacyl-CoA dehydrogenase NAD binding" evidence="5">
    <location>
        <begin position="83"/>
        <end position="192"/>
    </location>
</feature>
<reference evidence="6 7" key="1">
    <citation type="submission" date="2019-07" db="EMBL/GenBank/DDBJ databases">
        <title>Cryptosporangium phraense sp. nov., isolated from plant litter.</title>
        <authorList>
            <person name="Suriyachadkun C."/>
        </authorList>
    </citation>
    <scope>NUCLEOTIDE SEQUENCE [LARGE SCALE GENOMIC DNA]</scope>
    <source>
        <strain evidence="6 7">A-T 5661</strain>
    </source>
</reference>
<feature type="domain" description="3-hydroxyacyl-CoA dehydrogenase C-terminal" evidence="4">
    <location>
        <begin position="195"/>
        <end position="291"/>
    </location>
</feature>
<accession>A0A545AS58</accession>
<organism evidence="6 7">
    <name type="scientific">Cryptosporangium phraense</name>
    <dbReference type="NCBI Taxonomy" id="2593070"/>
    <lineage>
        <taxon>Bacteria</taxon>
        <taxon>Bacillati</taxon>
        <taxon>Actinomycetota</taxon>
        <taxon>Actinomycetes</taxon>
        <taxon>Cryptosporangiales</taxon>
        <taxon>Cryptosporangiaceae</taxon>
        <taxon>Cryptosporangium</taxon>
    </lineage>
</organism>
<dbReference type="Gene3D" id="1.10.1040.10">
    <property type="entry name" value="N-(1-d-carboxylethyl)-l-norvaline Dehydrogenase, domain 2"/>
    <property type="match status" value="2"/>
</dbReference>
<dbReference type="GO" id="GO:0008691">
    <property type="term" value="F:3-hydroxybutyryl-CoA dehydrogenase activity"/>
    <property type="evidence" value="ECO:0007669"/>
    <property type="project" value="TreeGrafter"/>
</dbReference>
<dbReference type="PANTHER" id="PTHR48075">
    <property type="entry name" value="3-HYDROXYACYL-COA DEHYDROGENASE FAMILY PROTEIN"/>
    <property type="match status" value="1"/>
</dbReference>
<dbReference type="FunFam" id="3.40.50.720:FF:000009">
    <property type="entry name" value="Fatty oxidation complex, alpha subunit"/>
    <property type="match status" value="1"/>
</dbReference>
<keyword evidence="7" id="KW-1185">Reference proteome</keyword>
<evidence type="ECO:0000313" key="7">
    <source>
        <dbReference type="Proteomes" id="UP000317982"/>
    </source>
</evidence>
<evidence type="ECO:0000313" key="6">
    <source>
        <dbReference type="EMBL" id="TQS44166.1"/>
    </source>
</evidence>
<dbReference type="PANTHER" id="PTHR48075:SF9">
    <property type="entry name" value="3-HYDROXYBUTYRYL-COA DEHYDROGENASE"/>
    <property type="match status" value="1"/>
</dbReference>
<dbReference type="GO" id="GO:0006635">
    <property type="term" value="P:fatty acid beta-oxidation"/>
    <property type="evidence" value="ECO:0007669"/>
    <property type="project" value="TreeGrafter"/>
</dbReference>
<evidence type="ECO:0000256" key="1">
    <source>
        <dbReference type="ARBA" id="ARBA00005086"/>
    </source>
</evidence>
<evidence type="ECO:0000256" key="3">
    <source>
        <dbReference type="ARBA" id="ARBA00023002"/>
    </source>
</evidence>
<dbReference type="SUPFAM" id="SSF48179">
    <property type="entry name" value="6-phosphogluconate dehydrogenase C-terminal domain-like"/>
    <property type="match status" value="2"/>
</dbReference>
<evidence type="ECO:0000259" key="4">
    <source>
        <dbReference type="Pfam" id="PF00725"/>
    </source>
</evidence>
<feature type="domain" description="3-hydroxyacyl-CoA dehydrogenase NAD binding" evidence="5">
    <location>
        <begin position="314"/>
        <end position="490"/>
    </location>
</feature>
<sequence>MRASPHKACDAGHGAAYVTGRYATLLSTPRPARRGATVSRDFARIGIIGLGTLGAGLAEELARAGFYVVGVDIDSAARARVSVPVSSSVEVLSDVDLVIEAVPERLELKKRVFAELGSVVPPSAIVASAASALSVTELAVAAAHPHRVVGLHFLGDSLVEVVRTVFTDPEVVDDAVELLTGRLDRNPLVVGDRPGLITSSLLFAYLNQAVSFVESGYATRDDVDAAMRYGCGLPTGPLAVVDRIGLDTTFDVLTALYAQSGDRRHAPSPLLKQMIAGGLLGVKSGRGFYTYVDGSPVVDSSVGPEGVEARPVRTVGVVGSGTMATGIVEVFAKAGYPVIYVTRSDAKSAAVLAALTKSLDRAVAKGKLASSAEVLSRVGASSSYDDLADVDLVVEAVVEDLDVKRTLFETLDAVCKPGAVLATTTSSLPVIECATATKRPQDVVGLHFFNPAPVMKLVEVVSTVSTAPDVVATAHAVTGSLGKHPVNCRDRAGFIVNALLFPYLNDAVAMLDAHYADTDEIDTAVTLGFGYPMGPFALLDVVGLDVSLAIQKELHTEFHEPGFSPSPLLSHLVAAGYLGRKTQRGFRDYARK</sequence>
<dbReference type="EMBL" id="VIRS01000009">
    <property type="protein sequence ID" value="TQS44166.1"/>
    <property type="molecule type" value="Genomic_DNA"/>
</dbReference>
<evidence type="ECO:0000256" key="2">
    <source>
        <dbReference type="ARBA" id="ARBA00009463"/>
    </source>
</evidence>
<protein>
    <submittedName>
        <fullName evidence="6">3-hydroxyacyl-CoA dehydrogenase family protein</fullName>
    </submittedName>
</protein>
<dbReference type="InterPro" id="IPR036291">
    <property type="entry name" value="NAD(P)-bd_dom_sf"/>
</dbReference>
<dbReference type="SUPFAM" id="SSF51735">
    <property type="entry name" value="NAD(P)-binding Rossmann-fold domains"/>
    <property type="match status" value="2"/>
</dbReference>
<dbReference type="Pfam" id="PF02737">
    <property type="entry name" value="3HCDH_N"/>
    <property type="match status" value="2"/>
</dbReference>
<dbReference type="InterPro" id="IPR013328">
    <property type="entry name" value="6PGD_dom2"/>
</dbReference>
<dbReference type="InParanoid" id="A0A545AS58"/>
<gene>
    <name evidence="6" type="ORF">FL583_14515</name>
</gene>
<comment type="caution">
    <text evidence="6">The sequence shown here is derived from an EMBL/GenBank/DDBJ whole genome shotgun (WGS) entry which is preliminary data.</text>
</comment>
<dbReference type="Pfam" id="PF00725">
    <property type="entry name" value="3HCDH"/>
    <property type="match status" value="2"/>
</dbReference>
<dbReference type="GO" id="GO:0070403">
    <property type="term" value="F:NAD+ binding"/>
    <property type="evidence" value="ECO:0007669"/>
    <property type="project" value="InterPro"/>
</dbReference>
<dbReference type="InterPro" id="IPR006108">
    <property type="entry name" value="3HC_DH_C"/>
</dbReference>
<feature type="domain" description="3-hydroxyacyl-CoA dehydrogenase C-terminal" evidence="4">
    <location>
        <begin position="493"/>
        <end position="589"/>
    </location>
</feature>
<comment type="similarity">
    <text evidence="2">Belongs to the 3-hydroxyacyl-CoA dehydrogenase family.</text>
</comment>
<dbReference type="Gene3D" id="3.40.50.720">
    <property type="entry name" value="NAD(P)-binding Rossmann-like Domain"/>
    <property type="match status" value="2"/>
</dbReference>
<keyword evidence="3" id="KW-0560">Oxidoreductase</keyword>
<dbReference type="OrthoDB" id="3216872at2"/>
<proteinExistence type="inferred from homology"/>
<comment type="pathway">
    <text evidence="1">Lipid metabolism; butanoate metabolism.</text>
</comment>